<evidence type="ECO:0000313" key="1">
    <source>
        <dbReference type="EMBL" id="PTQ82075.1"/>
    </source>
</evidence>
<gene>
    <name evidence="1" type="ORF">C8R21_10654</name>
</gene>
<accession>A0A2T5IE25</accession>
<evidence type="ECO:0000313" key="2">
    <source>
        <dbReference type="Proteomes" id="UP000244152"/>
    </source>
</evidence>
<dbReference type="AlphaFoldDB" id="A0A2T5IE25"/>
<comment type="caution">
    <text evidence="1">The sequence shown here is derived from an EMBL/GenBank/DDBJ whole genome shotgun (WGS) entry which is preliminary data.</text>
</comment>
<reference evidence="1 2" key="1">
    <citation type="submission" date="2018-04" db="EMBL/GenBank/DDBJ databases">
        <title>Active sludge and wastewater microbial communities from Klosterneuburg, Austria.</title>
        <authorList>
            <person name="Wagner M."/>
        </authorList>
    </citation>
    <scope>NUCLEOTIDE SEQUENCE [LARGE SCALE GENOMIC DNA]</scope>
    <source>
        <strain evidence="1 2">Nl12</strain>
    </source>
</reference>
<dbReference type="Proteomes" id="UP000244152">
    <property type="component" value="Unassembled WGS sequence"/>
</dbReference>
<name>A0A2T5IE25_9PROT</name>
<dbReference type="EMBL" id="QAOK01000006">
    <property type="protein sequence ID" value="PTQ82075.1"/>
    <property type="molecule type" value="Genomic_DNA"/>
</dbReference>
<proteinExistence type="predicted"/>
<organism evidence="1 2">
    <name type="scientific">Nitrosospira multiformis</name>
    <dbReference type="NCBI Taxonomy" id="1231"/>
    <lineage>
        <taxon>Bacteria</taxon>
        <taxon>Pseudomonadati</taxon>
        <taxon>Pseudomonadota</taxon>
        <taxon>Betaproteobacteria</taxon>
        <taxon>Nitrosomonadales</taxon>
        <taxon>Nitrosomonadaceae</taxon>
        <taxon>Nitrosospira</taxon>
    </lineage>
</organism>
<protein>
    <submittedName>
        <fullName evidence="1">Uncharacterized protein</fullName>
    </submittedName>
</protein>
<sequence>MISLSDCPKFQSCNAPVCPLDPVWARRFNHKEDSTCFYLSESVKRGSQALFEGAGLEELGEVIHRISPAIATRHSRIQRALERAKQTGSRMARLVKRCQEADHE</sequence>